<dbReference type="STRING" id="1477437.SAMN05444682_11712"/>
<dbReference type="EMBL" id="FOQO01000017">
    <property type="protein sequence ID" value="SFJ94718.1"/>
    <property type="molecule type" value="Genomic_DNA"/>
</dbReference>
<sequence>MKFLSPFRPSKKITMAVLTGLVYAVKLIQMNGTRILFLPTYAGIAQSIY</sequence>
<evidence type="ECO:0000313" key="1">
    <source>
        <dbReference type="EMBL" id="SFJ94718.1"/>
    </source>
</evidence>
<dbReference type="Proteomes" id="UP000198670">
    <property type="component" value="Unassembled WGS sequence"/>
</dbReference>
<keyword evidence="2" id="KW-1185">Reference proteome</keyword>
<organism evidence="1 2">
    <name type="scientific">Parapedobacter indicus</name>
    <dbReference type="NCBI Taxonomy" id="1477437"/>
    <lineage>
        <taxon>Bacteria</taxon>
        <taxon>Pseudomonadati</taxon>
        <taxon>Bacteroidota</taxon>
        <taxon>Sphingobacteriia</taxon>
        <taxon>Sphingobacteriales</taxon>
        <taxon>Sphingobacteriaceae</taxon>
        <taxon>Parapedobacter</taxon>
    </lineage>
</organism>
<proteinExistence type="predicted"/>
<protein>
    <submittedName>
        <fullName evidence="1">Uncharacterized protein</fullName>
    </submittedName>
</protein>
<reference evidence="1 2" key="1">
    <citation type="submission" date="2016-10" db="EMBL/GenBank/DDBJ databases">
        <authorList>
            <person name="de Groot N.N."/>
        </authorList>
    </citation>
    <scope>NUCLEOTIDE SEQUENCE [LARGE SCALE GENOMIC DNA]</scope>
    <source>
        <strain evidence="1 2">RK1</strain>
    </source>
</reference>
<gene>
    <name evidence="1" type="ORF">SAMN05444682_11712</name>
</gene>
<evidence type="ECO:0000313" key="2">
    <source>
        <dbReference type="Proteomes" id="UP000198670"/>
    </source>
</evidence>
<accession>A0A1I3VH72</accession>
<dbReference type="AlphaFoldDB" id="A0A1I3VH72"/>
<name>A0A1I3VH72_9SPHI</name>